<reference evidence="1" key="1">
    <citation type="submission" date="2021-06" db="EMBL/GenBank/DDBJ databases">
        <authorList>
            <person name="Kallberg Y."/>
            <person name="Tangrot J."/>
            <person name="Rosling A."/>
        </authorList>
    </citation>
    <scope>NUCLEOTIDE SEQUENCE</scope>
    <source>
        <strain evidence="1">CL356</strain>
    </source>
</reference>
<comment type="caution">
    <text evidence="1">The sequence shown here is derived from an EMBL/GenBank/DDBJ whole genome shotgun (WGS) entry which is preliminary data.</text>
</comment>
<dbReference type="Proteomes" id="UP000789525">
    <property type="component" value="Unassembled WGS sequence"/>
</dbReference>
<sequence>TLDDTDLDATIRAAGFSSLEGLLQSTEHEIHDTSLRFTAPNFQEPFIESFWDADPIFSTSHLAYHPQRVFSMTKEGTIVEILNAHEYVPRGPSVTFSKQTWWDALLPLYSQDPHQASQKIFQDLNFLLNLYEPARRALIQPSVVLSALAMATLMRSSETGLGREGRKFALWLRDAAQASLDASINASWIDPSLAQAAFSSTHPLHSSARASSAVYLLDSIIQALGLSAIDAHDPTVSMFPADEIPITSTASMTSLFGEDIPPMNRMAACPWHGTDPCPPSCSHSPLDSDYSPQSTNSQKESLGNIGITKEVESASHKMTNLQENAFGKIEWP</sequence>
<evidence type="ECO:0000313" key="1">
    <source>
        <dbReference type="EMBL" id="CAG8745248.1"/>
    </source>
</evidence>
<feature type="non-terminal residue" evidence="1">
    <location>
        <position position="1"/>
    </location>
</feature>
<name>A0ACA9QCJ0_9GLOM</name>
<feature type="non-terminal residue" evidence="1">
    <location>
        <position position="332"/>
    </location>
</feature>
<evidence type="ECO:0000313" key="2">
    <source>
        <dbReference type="Proteomes" id="UP000789525"/>
    </source>
</evidence>
<organism evidence="1 2">
    <name type="scientific">Acaulospora colombiana</name>
    <dbReference type="NCBI Taxonomy" id="27376"/>
    <lineage>
        <taxon>Eukaryota</taxon>
        <taxon>Fungi</taxon>
        <taxon>Fungi incertae sedis</taxon>
        <taxon>Mucoromycota</taxon>
        <taxon>Glomeromycotina</taxon>
        <taxon>Glomeromycetes</taxon>
        <taxon>Diversisporales</taxon>
        <taxon>Acaulosporaceae</taxon>
        <taxon>Acaulospora</taxon>
    </lineage>
</organism>
<keyword evidence="2" id="KW-1185">Reference proteome</keyword>
<dbReference type="EMBL" id="CAJVPT010050068">
    <property type="protein sequence ID" value="CAG8745248.1"/>
    <property type="molecule type" value="Genomic_DNA"/>
</dbReference>
<protein>
    <submittedName>
        <fullName evidence="1">12475_t:CDS:1</fullName>
    </submittedName>
</protein>
<gene>
    <name evidence="1" type="ORF">ACOLOM_LOCUS12398</name>
</gene>
<proteinExistence type="predicted"/>
<accession>A0ACA9QCJ0</accession>